<evidence type="ECO:0000313" key="4">
    <source>
        <dbReference type="Proteomes" id="UP000323537"/>
    </source>
</evidence>
<dbReference type="EMBL" id="FOPZ01000005">
    <property type="protein sequence ID" value="SFH48074.1"/>
    <property type="molecule type" value="Genomic_DNA"/>
</dbReference>
<evidence type="ECO:0000256" key="1">
    <source>
        <dbReference type="SAM" id="MobiDB-lite"/>
    </source>
</evidence>
<feature type="domain" description="Halobacterial output" evidence="2">
    <location>
        <begin position="28"/>
        <end position="100"/>
    </location>
</feature>
<sequence length="106" mass="10938">MTFDDTNLTEDAGAGESSETVGAAWDGSDLPSTAVVEAVASANGREPLEMPPLYDTLDAEALDGLLTADRDGAHGNVGVSFTYDGAYVWVDSGGTIEVDPDPARSE</sequence>
<evidence type="ECO:0000313" key="3">
    <source>
        <dbReference type="EMBL" id="SFH48074.1"/>
    </source>
</evidence>
<gene>
    <name evidence="3" type="ORF">SAMN04488066_105101</name>
</gene>
<dbReference type="OrthoDB" id="199137at2157"/>
<organism evidence="3 4">
    <name type="scientific">Halorubrum aquaticum</name>
    <dbReference type="NCBI Taxonomy" id="387340"/>
    <lineage>
        <taxon>Archaea</taxon>
        <taxon>Methanobacteriati</taxon>
        <taxon>Methanobacteriota</taxon>
        <taxon>Stenosarchaea group</taxon>
        <taxon>Halobacteria</taxon>
        <taxon>Halobacteriales</taxon>
        <taxon>Haloferacaceae</taxon>
        <taxon>Halorubrum</taxon>
    </lineage>
</organism>
<dbReference type="RefSeq" id="WP_149783953.1">
    <property type="nucleotide sequence ID" value="NZ_BAAADP010000003.1"/>
</dbReference>
<dbReference type="Proteomes" id="UP000323537">
    <property type="component" value="Unassembled WGS sequence"/>
</dbReference>
<feature type="region of interest" description="Disordered" evidence="1">
    <location>
        <begin position="1"/>
        <end position="29"/>
    </location>
</feature>
<name>A0A1I3ADC4_9EURY</name>
<protein>
    <recommendedName>
        <fullName evidence="2">Halobacterial output domain-containing protein</fullName>
    </recommendedName>
</protein>
<accession>A0A1I3ADC4</accession>
<dbReference type="Pfam" id="PF18545">
    <property type="entry name" value="HalOD1"/>
    <property type="match status" value="1"/>
</dbReference>
<dbReference type="InterPro" id="IPR040624">
    <property type="entry name" value="HalOD1"/>
</dbReference>
<keyword evidence="4" id="KW-1185">Reference proteome</keyword>
<reference evidence="3 4" key="1">
    <citation type="submission" date="2016-10" db="EMBL/GenBank/DDBJ databases">
        <authorList>
            <person name="Varghese N."/>
            <person name="Submissions S."/>
        </authorList>
    </citation>
    <scope>NUCLEOTIDE SEQUENCE [LARGE SCALE GENOMIC DNA]</scope>
    <source>
        <strain evidence="3 4">CGMCC 1.6377</strain>
    </source>
</reference>
<evidence type="ECO:0000259" key="2">
    <source>
        <dbReference type="Pfam" id="PF18545"/>
    </source>
</evidence>
<dbReference type="AlphaFoldDB" id="A0A1I3ADC4"/>
<proteinExistence type="predicted"/>